<sequence>MPASRPCFRIVLHCQRLLVTVPAQISLLGTEYLINHTFPPNGTNEQRRKLRQQANHYIVQDKILYKRNKVLI</sequence>
<keyword evidence="2" id="KW-1185">Reference proteome</keyword>
<evidence type="ECO:0000313" key="1">
    <source>
        <dbReference type="EMBL" id="RHZ50544.1"/>
    </source>
</evidence>
<protein>
    <submittedName>
        <fullName evidence="1">Uncharacterized protein</fullName>
    </submittedName>
</protein>
<dbReference type="AlphaFoldDB" id="A0A397GLY0"/>
<dbReference type="OrthoDB" id="10481306at2759"/>
<comment type="caution">
    <text evidence="1">The sequence shown here is derived from an EMBL/GenBank/DDBJ whole genome shotgun (WGS) entry which is preliminary data.</text>
</comment>
<name>A0A397GLY0_9GLOM</name>
<gene>
    <name evidence="1" type="ORF">Glove_495g41</name>
</gene>
<evidence type="ECO:0000313" key="2">
    <source>
        <dbReference type="Proteomes" id="UP000266861"/>
    </source>
</evidence>
<dbReference type="Proteomes" id="UP000266861">
    <property type="component" value="Unassembled WGS sequence"/>
</dbReference>
<dbReference type="EMBL" id="PQFF01000430">
    <property type="protein sequence ID" value="RHZ50544.1"/>
    <property type="molecule type" value="Genomic_DNA"/>
</dbReference>
<organism evidence="1 2">
    <name type="scientific">Diversispora epigaea</name>
    <dbReference type="NCBI Taxonomy" id="1348612"/>
    <lineage>
        <taxon>Eukaryota</taxon>
        <taxon>Fungi</taxon>
        <taxon>Fungi incertae sedis</taxon>
        <taxon>Mucoromycota</taxon>
        <taxon>Glomeromycotina</taxon>
        <taxon>Glomeromycetes</taxon>
        <taxon>Diversisporales</taxon>
        <taxon>Diversisporaceae</taxon>
        <taxon>Diversispora</taxon>
    </lineage>
</organism>
<accession>A0A397GLY0</accession>
<proteinExistence type="predicted"/>
<reference evidence="1 2" key="1">
    <citation type="submission" date="2018-08" db="EMBL/GenBank/DDBJ databases">
        <title>Genome and evolution of the arbuscular mycorrhizal fungus Diversispora epigaea (formerly Glomus versiforme) and its bacterial endosymbionts.</title>
        <authorList>
            <person name="Sun X."/>
            <person name="Fei Z."/>
            <person name="Harrison M."/>
        </authorList>
    </citation>
    <scope>NUCLEOTIDE SEQUENCE [LARGE SCALE GENOMIC DNA]</scope>
    <source>
        <strain evidence="1 2">IT104</strain>
    </source>
</reference>